<proteinExistence type="predicted"/>
<dbReference type="OMA" id="SKYCNDA"/>
<dbReference type="SMART" id="SM00249">
    <property type="entry name" value="PHD"/>
    <property type="match status" value="1"/>
</dbReference>
<evidence type="ECO:0000256" key="6">
    <source>
        <dbReference type="ARBA" id="ARBA00023125"/>
    </source>
</evidence>
<feature type="region of interest" description="Disordered" evidence="11">
    <location>
        <begin position="87"/>
        <end position="155"/>
    </location>
</feature>
<accession>G7DSM8</accession>
<organism evidence="13 14">
    <name type="scientific">Mixia osmundae (strain CBS 9802 / IAM 14324 / JCM 22182 / KY 12970)</name>
    <dbReference type="NCBI Taxonomy" id="764103"/>
    <lineage>
        <taxon>Eukaryota</taxon>
        <taxon>Fungi</taxon>
        <taxon>Dikarya</taxon>
        <taxon>Basidiomycota</taxon>
        <taxon>Pucciniomycotina</taxon>
        <taxon>Mixiomycetes</taxon>
        <taxon>Mixiales</taxon>
        <taxon>Mixiaceae</taxon>
        <taxon>Mixia</taxon>
    </lineage>
</organism>
<keyword evidence="3 10" id="KW-0863">Zinc-finger</keyword>
<dbReference type="STRING" id="764103.G7DSM8"/>
<evidence type="ECO:0000256" key="2">
    <source>
        <dbReference type="ARBA" id="ARBA00022723"/>
    </source>
</evidence>
<dbReference type="InterPro" id="IPR019787">
    <property type="entry name" value="Znf_PHD-finger"/>
</dbReference>
<dbReference type="InterPro" id="IPR022056">
    <property type="entry name" value="CpG-bd_C"/>
</dbReference>
<dbReference type="RefSeq" id="XP_014566509.1">
    <property type="nucleotide sequence ID" value="XM_014711023.1"/>
</dbReference>
<evidence type="ECO:0000256" key="10">
    <source>
        <dbReference type="PROSITE-ProRule" id="PRU00146"/>
    </source>
</evidence>
<comment type="caution">
    <text evidence="13">The sequence shown here is derived from an EMBL/GenBank/DDBJ whole genome shotgun (WGS) entry which is preliminary data.</text>
</comment>
<dbReference type="AlphaFoldDB" id="G7DSM8"/>
<evidence type="ECO:0000256" key="1">
    <source>
        <dbReference type="ARBA" id="ARBA00004123"/>
    </source>
</evidence>
<dbReference type="PROSITE" id="PS50016">
    <property type="entry name" value="ZF_PHD_2"/>
    <property type="match status" value="1"/>
</dbReference>
<dbReference type="HOGENOM" id="CLU_477413_0_0_1"/>
<evidence type="ECO:0000313" key="13">
    <source>
        <dbReference type="EMBL" id="GAA93588.1"/>
    </source>
</evidence>
<dbReference type="PROSITE" id="PS01359">
    <property type="entry name" value="ZF_PHD_1"/>
    <property type="match status" value="1"/>
</dbReference>
<dbReference type="EMBL" id="BABT02000007">
    <property type="protein sequence ID" value="GAA93588.1"/>
    <property type="molecule type" value="Genomic_DNA"/>
</dbReference>
<comment type="subcellular location">
    <subcellularLocation>
        <location evidence="1">Nucleus</location>
    </subcellularLocation>
</comment>
<keyword evidence="7" id="KW-0804">Transcription</keyword>
<keyword evidence="6" id="KW-0238">DNA-binding</keyword>
<evidence type="ECO:0000313" key="14">
    <source>
        <dbReference type="Proteomes" id="UP000009131"/>
    </source>
</evidence>
<evidence type="ECO:0000256" key="8">
    <source>
        <dbReference type="ARBA" id="ARBA00023242"/>
    </source>
</evidence>
<feature type="compositionally biased region" description="Polar residues" evidence="11">
    <location>
        <begin position="25"/>
        <end position="50"/>
    </location>
</feature>
<dbReference type="Proteomes" id="UP000009131">
    <property type="component" value="Unassembled WGS sequence"/>
</dbReference>
<keyword evidence="2" id="KW-0479">Metal-binding</keyword>
<evidence type="ECO:0000256" key="9">
    <source>
        <dbReference type="ARBA" id="ARBA00023828"/>
    </source>
</evidence>
<dbReference type="Pfam" id="PF12269">
    <property type="entry name" value="CpG_bind_C"/>
    <property type="match status" value="1"/>
</dbReference>
<dbReference type="InParanoid" id="G7DSM8"/>
<evidence type="ECO:0000256" key="7">
    <source>
        <dbReference type="ARBA" id="ARBA00023163"/>
    </source>
</evidence>
<feature type="compositionally biased region" description="Low complexity" evidence="11">
    <location>
        <begin position="119"/>
        <end position="128"/>
    </location>
</feature>
<dbReference type="GO" id="GO:0008270">
    <property type="term" value="F:zinc ion binding"/>
    <property type="evidence" value="ECO:0007669"/>
    <property type="project" value="UniProtKB-KW"/>
</dbReference>
<evidence type="ECO:0000259" key="12">
    <source>
        <dbReference type="PROSITE" id="PS50016"/>
    </source>
</evidence>
<name>G7DSM8_MIXOS</name>
<dbReference type="eggNOG" id="KOG1632">
    <property type="taxonomic scope" value="Eukaryota"/>
</dbReference>
<feature type="region of interest" description="Disordered" evidence="11">
    <location>
        <begin position="531"/>
        <end position="554"/>
    </location>
</feature>
<protein>
    <recommendedName>
        <fullName evidence="9">CXXC-type zinc finger protein 1</fullName>
    </recommendedName>
</protein>
<dbReference type="Gene3D" id="3.30.40.10">
    <property type="entry name" value="Zinc/RING finger domain, C3HC4 (zinc finger)"/>
    <property type="match status" value="1"/>
</dbReference>
<keyword evidence="4" id="KW-0862">Zinc</keyword>
<evidence type="ECO:0000256" key="3">
    <source>
        <dbReference type="ARBA" id="ARBA00022771"/>
    </source>
</evidence>
<keyword evidence="8" id="KW-0539">Nucleus</keyword>
<dbReference type="InterPro" id="IPR037869">
    <property type="entry name" value="Spp1/CFP1"/>
</dbReference>
<reference evidence="13 14" key="1">
    <citation type="journal article" date="2011" name="J. Gen. Appl. Microbiol.">
        <title>Draft genome sequencing of the enigmatic basidiomycete Mixia osmundae.</title>
        <authorList>
            <person name="Nishida H."/>
            <person name="Nagatsuka Y."/>
            <person name="Sugiyama J."/>
        </authorList>
    </citation>
    <scope>NUCLEOTIDE SEQUENCE [LARGE SCALE GENOMIC DNA]</scope>
    <source>
        <strain evidence="14">CBS 9802 / IAM 14324 / JCM 22182 / KY 12970</strain>
    </source>
</reference>
<dbReference type="InterPro" id="IPR019786">
    <property type="entry name" value="Zinc_finger_PHD-type_CS"/>
</dbReference>
<evidence type="ECO:0000256" key="5">
    <source>
        <dbReference type="ARBA" id="ARBA00023015"/>
    </source>
</evidence>
<dbReference type="PANTHER" id="PTHR46174">
    <property type="entry name" value="CXXC-TYPE ZINC FINGER PROTEIN 1"/>
    <property type="match status" value="1"/>
</dbReference>
<dbReference type="PANTHER" id="PTHR46174:SF1">
    <property type="entry name" value="CXXC-TYPE ZINC FINGER PROTEIN 1"/>
    <property type="match status" value="1"/>
</dbReference>
<dbReference type="OrthoDB" id="436852at2759"/>
<gene>
    <name evidence="13" type="primary">Mo00232</name>
    <name evidence="13" type="ORF">E5Q_00232</name>
</gene>
<evidence type="ECO:0000256" key="4">
    <source>
        <dbReference type="ARBA" id="ARBA00022833"/>
    </source>
</evidence>
<dbReference type="InterPro" id="IPR013083">
    <property type="entry name" value="Znf_RING/FYVE/PHD"/>
</dbReference>
<feature type="region of interest" description="Disordered" evidence="11">
    <location>
        <begin position="1"/>
        <end position="71"/>
    </location>
</feature>
<keyword evidence="14" id="KW-1185">Reference proteome</keyword>
<dbReference type="InterPro" id="IPR011011">
    <property type="entry name" value="Znf_FYVE_PHD"/>
</dbReference>
<feature type="compositionally biased region" description="Polar residues" evidence="11">
    <location>
        <begin position="93"/>
        <end position="108"/>
    </location>
</feature>
<dbReference type="SUPFAM" id="SSF57903">
    <property type="entry name" value="FYVE/PHD zinc finger"/>
    <property type="match status" value="1"/>
</dbReference>
<evidence type="ECO:0000256" key="11">
    <source>
        <dbReference type="SAM" id="MobiDB-lite"/>
    </source>
</evidence>
<dbReference type="GO" id="GO:0045893">
    <property type="term" value="P:positive regulation of DNA-templated transcription"/>
    <property type="evidence" value="ECO:0007669"/>
    <property type="project" value="TreeGrafter"/>
</dbReference>
<dbReference type="InterPro" id="IPR001965">
    <property type="entry name" value="Znf_PHD"/>
</dbReference>
<sequence length="571" mass="62492">MANELDLSAQDSSMDPSLHVHSLSAPANASRGTSSTPASRGVTPMTSSSGLLVPPERTSTRSATRSLSPAPTVDALDVLASAAALAPPLHIRPTQSATPEPSTSTRRTQAGDVEIRSKSASPAALALAGERSASPAVAGPSADAKSPQEASMTAMADLLKGMDPAALSPADMLAIQKEHTRRIRSAAAKLGIQRRQAKMAAAAASSLTTLKGGSKQRAGTGKSKKDDDDGAGVSPAEEVKRKKKRVKEDKAGLVEEDEKDDRLYCICQQLYDPELMMIACDKCDGWYHTDCVHIRDADVELVDFFCCPLCEASSDLKTTWKTRCKRTGCNKAVRVLSKFCSDYCGIEVAACKLDIHADPVRFWNAVKGARRMEAQITRHGDVEMTDAVDGDQDDRELKQLQASLTELVAKRGKIDATLGSLLSRIAFLEIVVRSWEATLPAQDKESLKKPKGKKSNAISPDAPCGFDQRLVWDERQWDAWTSSDVGRRILSQPNKTLPPTEHVCQLTRRQCDRHTGWQKLRETDFQNEKDVQTRRLDRQAEQERQVRRRLEDHEELSRARLRSKALANSST</sequence>
<feature type="domain" description="PHD-type" evidence="12">
    <location>
        <begin position="262"/>
        <end position="313"/>
    </location>
</feature>
<reference evidence="13 14" key="2">
    <citation type="journal article" date="2012" name="Open Biol.">
        <title>Characteristics of nucleosomes and linker DNA regions on the genome of the basidiomycete Mixia osmundae revealed by mono- and dinucleosome mapping.</title>
        <authorList>
            <person name="Nishida H."/>
            <person name="Kondo S."/>
            <person name="Matsumoto T."/>
            <person name="Suzuki Y."/>
            <person name="Yoshikawa H."/>
            <person name="Taylor T.D."/>
            <person name="Sugiyama J."/>
        </authorList>
    </citation>
    <scope>NUCLEOTIDE SEQUENCE [LARGE SCALE GENOMIC DNA]</scope>
    <source>
        <strain evidence="14">CBS 9802 / IAM 14324 / JCM 22182 / KY 12970</strain>
    </source>
</reference>
<feature type="region of interest" description="Disordered" evidence="11">
    <location>
        <begin position="203"/>
        <end position="250"/>
    </location>
</feature>
<keyword evidence="5" id="KW-0805">Transcription regulation</keyword>
<dbReference type="Pfam" id="PF00628">
    <property type="entry name" value="PHD"/>
    <property type="match status" value="1"/>
</dbReference>
<dbReference type="GO" id="GO:0003677">
    <property type="term" value="F:DNA binding"/>
    <property type="evidence" value="ECO:0007669"/>
    <property type="project" value="UniProtKB-KW"/>
</dbReference>
<dbReference type="GO" id="GO:0048188">
    <property type="term" value="C:Set1C/COMPASS complex"/>
    <property type="evidence" value="ECO:0007669"/>
    <property type="project" value="InterPro"/>
</dbReference>